<feature type="signal peptide" evidence="1">
    <location>
        <begin position="1"/>
        <end position="20"/>
    </location>
</feature>
<comment type="caution">
    <text evidence="2">The sequence shown here is derived from an EMBL/GenBank/DDBJ whole genome shotgun (WGS) entry which is preliminary data.</text>
</comment>
<keyword evidence="1" id="KW-0732">Signal</keyword>
<dbReference type="Proteomes" id="UP000483432">
    <property type="component" value="Unassembled WGS sequence"/>
</dbReference>
<gene>
    <name evidence="2" type="ORF">GZ085_10575</name>
</gene>
<evidence type="ECO:0000256" key="1">
    <source>
        <dbReference type="SAM" id="SignalP"/>
    </source>
</evidence>
<proteinExistence type="predicted"/>
<accession>A0A7C9P8P2</accession>
<organism evidence="2 3">
    <name type="scientific">Sulfuriferula multivorans</name>
    <dbReference type="NCBI Taxonomy" id="1559896"/>
    <lineage>
        <taxon>Bacteria</taxon>
        <taxon>Pseudomonadati</taxon>
        <taxon>Pseudomonadota</taxon>
        <taxon>Betaproteobacteria</taxon>
        <taxon>Nitrosomonadales</taxon>
        <taxon>Sulfuricellaceae</taxon>
        <taxon>Sulfuriferula</taxon>
    </lineage>
</organism>
<name>A0A7C9P8P2_9PROT</name>
<dbReference type="EMBL" id="JAAFGW010000164">
    <property type="protein sequence ID" value="NDP48811.1"/>
    <property type="molecule type" value="Genomic_DNA"/>
</dbReference>
<sequence>MKKICMLMMLGLFVGQPALAEESVAKKAGDGIKQGGEAAGNGIEKGIESTEKGLKKAADATGKGLETAGQWIEKKVHGDK</sequence>
<evidence type="ECO:0000313" key="2">
    <source>
        <dbReference type="EMBL" id="NDP48811.1"/>
    </source>
</evidence>
<evidence type="ECO:0000313" key="3">
    <source>
        <dbReference type="Proteomes" id="UP000483432"/>
    </source>
</evidence>
<reference evidence="2 3" key="1">
    <citation type="submission" date="2019-09" db="EMBL/GenBank/DDBJ databases">
        <title>H2 Metabolism Revealed by Metagenomic Analysis in Subglacial Sediment of East Antarctica.</title>
        <authorList>
            <person name="Yang Z."/>
            <person name="Zhang Y."/>
            <person name="Lv Y."/>
            <person name="Yan W."/>
            <person name="Xiao X."/>
            <person name="Sun B."/>
            <person name="Ma H."/>
        </authorList>
    </citation>
    <scope>NUCLEOTIDE SEQUENCE [LARGE SCALE GENOMIC DNA]</scope>
    <source>
        <strain evidence="2">Bin2_2</strain>
    </source>
</reference>
<dbReference type="AlphaFoldDB" id="A0A7C9P8P2"/>
<protein>
    <submittedName>
        <fullName evidence="2">Uncharacterized protein</fullName>
    </submittedName>
</protein>
<feature type="chain" id="PRO_5028816486" evidence="1">
    <location>
        <begin position="21"/>
        <end position="80"/>
    </location>
</feature>